<reference evidence="3" key="1">
    <citation type="journal article" date="2015" name="PeerJ">
        <title>First genomic representation of candidate bacterial phylum KSB3 points to enhanced environmental sensing as a trigger of wastewater bulking.</title>
        <authorList>
            <person name="Sekiguchi Y."/>
            <person name="Ohashi A."/>
            <person name="Parks D.H."/>
            <person name="Yamauchi T."/>
            <person name="Tyson G.W."/>
            <person name="Hugenholtz P."/>
        </authorList>
    </citation>
    <scope>NUCLEOTIDE SEQUENCE [LARGE SCALE GENOMIC DNA]</scope>
</reference>
<keyword evidence="4" id="KW-1185">Reference proteome</keyword>
<feature type="domain" description="DUF112" evidence="2">
    <location>
        <begin position="18"/>
        <end position="436"/>
    </location>
</feature>
<proteinExistence type="predicted"/>
<gene>
    <name evidence="3" type="ORF">U27_02460</name>
</gene>
<evidence type="ECO:0000259" key="2">
    <source>
        <dbReference type="Pfam" id="PF01970"/>
    </source>
</evidence>
<keyword evidence="1" id="KW-0472">Membrane</keyword>
<feature type="transmembrane region" description="Helical" evidence="1">
    <location>
        <begin position="142"/>
        <end position="160"/>
    </location>
</feature>
<dbReference type="eggNOG" id="COG3333">
    <property type="taxonomic scope" value="Bacteria"/>
</dbReference>
<dbReference type="PANTHER" id="PTHR35342">
    <property type="entry name" value="TRICARBOXYLIC TRANSPORT PROTEIN"/>
    <property type="match status" value="1"/>
</dbReference>
<feature type="transmembrane region" description="Helical" evidence="1">
    <location>
        <begin position="167"/>
        <end position="186"/>
    </location>
</feature>
<name>A0A0S6WBC5_VECG1</name>
<feature type="transmembrane region" description="Helical" evidence="1">
    <location>
        <begin position="316"/>
        <end position="340"/>
    </location>
</feature>
<dbReference type="InterPro" id="IPR002823">
    <property type="entry name" value="DUF112_TM"/>
</dbReference>
<dbReference type="HOGENOM" id="CLU_022936_2_0_0"/>
<organism evidence="3">
    <name type="scientific">Vecturithrix granuli</name>
    <dbReference type="NCBI Taxonomy" id="1499967"/>
    <lineage>
        <taxon>Bacteria</taxon>
        <taxon>Candidatus Moduliflexota</taxon>
        <taxon>Candidatus Vecturitrichia</taxon>
        <taxon>Candidatus Vecturitrichales</taxon>
        <taxon>Candidatus Vecturitrichaceae</taxon>
        <taxon>Candidatus Vecturithrix</taxon>
    </lineage>
</organism>
<dbReference type="EMBL" id="DF820463">
    <property type="protein sequence ID" value="GAK55626.1"/>
    <property type="molecule type" value="Genomic_DNA"/>
</dbReference>
<dbReference type="Pfam" id="PF01970">
    <property type="entry name" value="TctA"/>
    <property type="match status" value="1"/>
</dbReference>
<feature type="transmembrane region" description="Helical" evidence="1">
    <location>
        <begin position="12"/>
        <end position="37"/>
    </location>
</feature>
<feature type="transmembrane region" description="Helical" evidence="1">
    <location>
        <begin position="387"/>
        <end position="405"/>
    </location>
</feature>
<sequence length="497" mass="53201">MLELFSQAIHQVLTIDVLVMMLIGVTGGMVIGALPGLTATMGVAILVPFTFTLDPLTSLAMLVGIYVGAIQGGSIPAVLIRTPGTPASAATTFDGYPLALKGEGDKALASALFASFFGGIFGTIVLAFSAPLISTVALKFSAAEYCTFGIFGLSVIISLAEGSMIKGLISGFVGLLLATVGIDRVTGVPRFTFNSIELMSGISFIPVMIGLFAVSEIFHGAEKIVQIERISFALKRLLPTYEEFKHIFKTLLRSSLIGTFVGALPGAGGDIAAFISYNEAKRFSKHPEEFGHGEINGIAASESANNAVCEGAMIPLLTLGVPGDSVTAVLIGAFMIQGLQPGPLLFVRNADLVYAIFVAFFIANILNYIVALVGARIFARAVSIPRYLLLPAIMLLCIIGAYSIRNSFFDVWVMLLFGVIGYGMQKLGYPIGPVVLALILGPMVESEFRRAMIMYQKNYMIFFTRPISLLFFILACISIFGPPLRTLLRARKERIRS</sequence>
<keyword evidence="1" id="KW-0812">Transmembrane</keyword>
<keyword evidence="1" id="KW-1133">Transmembrane helix</keyword>
<feature type="transmembrane region" description="Helical" evidence="1">
    <location>
        <begin position="198"/>
        <end position="219"/>
    </location>
</feature>
<protein>
    <recommendedName>
        <fullName evidence="2">DUF112 domain-containing protein</fullName>
    </recommendedName>
</protein>
<dbReference type="Proteomes" id="UP000030661">
    <property type="component" value="Unassembled WGS sequence"/>
</dbReference>
<accession>A0A0S6WBC5</accession>
<evidence type="ECO:0000313" key="3">
    <source>
        <dbReference type="EMBL" id="GAK55626.1"/>
    </source>
</evidence>
<dbReference type="AlphaFoldDB" id="A0A0S6WBC5"/>
<dbReference type="STRING" id="1499967.U27_02460"/>
<evidence type="ECO:0000256" key="1">
    <source>
        <dbReference type="SAM" id="Phobius"/>
    </source>
</evidence>
<feature type="transmembrane region" description="Helical" evidence="1">
    <location>
        <begin position="107"/>
        <end position="130"/>
    </location>
</feature>
<feature type="transmembrane region" description="Helical" evidence="1">
    <location>
        <begin position="411"/>
        <end position="441"/>
    </location>
</feature>
<feature type="transmembrane region" description="Helical" evidence="1">
    <location>
        <begin position="462"/>
        <end position="481"/>
    </location>
</feature>
<evidence type="ECO:0000313" key="4">
    <source>
        <dbReference type="Proteomes" id="UP000030661"/>
    </source>
</evidence>
<feature type="transmembrane region" description="Helical" evidence="1">
    <location>
        <begin position="352"/>
        <end position="375"/>
    </location>
</feature>
<dbReference type="PANTHER" id="PTHR35342:SF5">
    <property type="entry name" value="TRICARBOXYLIC TRANSPORT PROTEIN"/>
    <property type="match status" value="1"/>
</dbReference>